<evidence type="ECO:0000256" key="4">
    <source>
        <dbReference type="ARBA" id="ARBA00022801"/>
    </source>
</evidence>
<evidence type="ECO:0000256" key="2">
    <source>
        <dbReference type="ARBA" id="ARBA00005336"/>
    </source>
</evidence>
<dbReference type="InterPro" id="IPR013783">
    <property type="entry name" value="Ig-like_fold"/>
</dbReference>
<dbReference type="InterPro" id="IPR026891">
    <property type="entry name" value="Fn3-like"/>
</dbReference>
<dbReference type="SMART" id="SM01217">
    <property type="entry name" value="Fn3_like"/>
    <property type="match status" value="1"/>
</dbReference>
<evidence type="ECO:0000313" key="9">
    <source>
        <dbReference type="Proteomes" id="UP000242180"/>
    </source>
</evidence>
<dbReference type="Pfam" id="PF00933">
    <property type="entry name" value="Glyco_hydro_3"/>
    <property type="match status" value="1"/>
</dbReference>
<dbReference type="GO" id="GO:0008422">
    <property type="term" value="F:beta-glucosidase activity"/>
    <property type="evidence" value="ECO:0007669"/>
    <property type="project" value="UniProtKB-EC"/>
</dbReference>
<dbReference type="SUPFAM" id="SSF52279">
    <property type="entry name" value="Beta-D-glucan exohydrolase, C-terminal domain"/>
    <property type="match status" value="1"/>
</dbReference>
<evidence type="ECO:0000313" key="8">
    <source>
        <dbReference type="EMBL" id="ORY97737.1"/>
    </source>
</evidence>
<keyword evidence="5" id="KW-0326">Glycosidase</keyword>
<dbReference type="PANTHER" id="PTHR42715">
    <property type="entry name" value="BETA-GLUCOSIDASE"/>
    <property type="match status" value="1"/>
</dbReference>
<dbReference type="InterPro" id="IPR002772">
    <property type="entry name" value="Glyco_hydro_3_C"/>
</dbReference>
<accession>A0A1X2HFP3</accession>
<comment type="catalytic activity">
    <reaction evidence="1">
        <text>Hydrolysis of terminal, non-reducing beta-D-glucosyl residues with release of beta-D-glucose.</text>
        <dbReference type="EC" id="3.2.1.21"/>
    </reaction>
</comment>
<dbReference type="EC" id="3.2.1.21" evidence="3"/>
<evidence type="ECO:0000259" key="7">
    <source>
        <dbReference type="SMART" id="SM01217"/>
    </source>
</evidence>
<reference evidence="8 9" key="1">
    <citation type="submission" date="2016-07" db="EMBL/GenBank/DDBJ databases">
        <title>Pervasive Adenine N6-methylation of Active Genes in Fungi.</title>
        <authorList>
            <consortium name="DOE Joint Genome Institute"/>
            <person name="Mondo S.J."/>
            <person name="Dannebaum R.O."/>
            <person name="Kuo R.C."/>
            <person name="Labutti K."/>
            <person name="Haridas S."/>
            <person name="Kuo A."/>
            <person name="Salamov A."/>
            <person name="Ahrendt S.R."/>
            <person name="Lipzen A."/>
            <person name="Sullivan W."/>
            <person name="Andreopoulos W.B."/>
            <person name="Clum A."/>
            <person name="Lindquist E."/>
            <person name="Daum C."/>
            <person name="Ramamoorthy G.K."/>
            <person name="Gryganskyi A."/>
            <person name="Culley D."/>
            <person name="Magnuson J.K."/>
            <person name="James T.Y."/>
            <person name="O'Malley M.A."/>
            <person name="Stajich J.E."/>
            <person name="Spatafora J.W."/>
            <person name="Visel A."/>
            <person name="Grigoriev I.V."/>
        </authorList>
    </citation>
    <scope>NUCLEOTIDE SEQUENCE [LARGE SCALE GENOMIC DNA]</scope>
    <source>
        <strain evidence="8 9">NRRL 2496</strain>
    </source>
</reference>
<dbReference type="Gene3D" id="3.40.50.1700">
    <property type="entry name" value="Glycoside hydrolase family 3 C-terminal domain"/>
    <property type="match status" value="1"/>
</dbReference>
<dbReference type="InterPro" id="IPR017853">
    <property type="entry name" value="GH"/>
</dbReference>
<dbReference type="PRINTS" id="PR00133">
    <property type="entry name" value="GLHYDRLASE3"/>
</dbReference>
<gene>
    <name evidence="8" type="ORF">BCR43DRAFT_530740</name>
</gene>
<organism evidence="8 9">
    <name type="scientific">Syncephalastrum racemosum</name>
    <name type="common">Filamentous fungus</name>
    <dbReference type="NCBI Taxonomy" id="13706"/>
    <lineage>
        <taxon>Eukaryota</taxon>
        <taxon>Fungi</taxon>
        <taxon>Fungi incertae sedis</taxon>
        <taxon>Mucoromycota</taxon>
        <taxon>Mucoromycotina</taxon>
        <taxon>Mucoromycetes</taxon>
        <taxon>Mucorales</taxon>
        <taxon>Syncephalastraceae</taxon>
        <taxon>Syncephalastrum</taxon>
    </lineage>
</organism>
<name>A0A1X2HFP3_SYNRA</name>
<dbReference type="SUPFAM" id="SSF51445">
    <property type="entry name" value="(Trans)glycosidases"/>
    <property type="match status" value="1"/>
</dbReference>
<dbReference type="Pfam" id="PF14310">
    <property type="entry name" value="Fn3-like"/>
    <property type="match status" value="1"/>
</dbReference>
<dbReference type="Proteomes" id="UP000242180">
    <property type="component" value="Unassembled WGS sequence"/>
</dbReference>
<dbReference type="EMBL" id="MCGN01000004">
    <property type="protein sequence ID" value="ORY97737.1"/>
    <property type="molecule type" value="Genomic_DNA"/>
</dbReference>
<feature type="domain" description="Fibronectin type III-like" evidence="7">
    <location>
        <begin position="709"/>
        <end position="778"/>
    </location>
</feature>
<proteinExistence type="inferred from homology"/>
<feature type="chain" id="PRO_5010873398" description="beta-glucosidase" evidence="6">
    <location>
        <begin position="26"/>
        <end position="790"/>
    </location>
</feature>
<dbReference type="InterPro" id="IPR050288">
    <property type="entry name" value="Cellulose_deg_GH3"/>
</dbReference>
<sequence>MVFLSLQGAISAFIGASLLASAVHAVPVTEEKRDDGRNPVYLDPSASIEDRVEDLLGRMNNEEKMYQLMQGNIANMIDTDYNLNSSALHQYGTTFAANMDRDPLARLINETQSYMLNDNRLKIPTIMQSEGVHGYLDVNATTFPAALALAGTFNTDLMEKVGDIIGTEAASLGLHNIFAPVLDLAREPRWGRIEENYGEDPYLTGEMGYAYVKGIQGKAKDGTAKTAKHRIGAMVKHFVGFGSPMGGLNIAPVLGGERDMRTLYLPPFKRTIIDAGALSIMSAYHAYDGIPSAIDKHTLTDILRNEWGYQYFVESDSGAIANLCDTHYVCDGSFLDPVAAVKAIEAGNDIEMGGRPMHYATIPDQIEKGNLKQSTVDEAVRRVLRAKFALGLFEVPYGTSNYNASIHTKKHLEIELQTEEEAITLLENDGTLPISESVESIAVIGPQANVMQYSDYTAHGVFERGVTPLAGIQKLVGDKVKVNYAEGCKLWSLDKSGFDEAVEAAKKSKVAVVMVGTWTRDQTELWSGYNATTGEHVDANDLRLVGAQMDLIKAVQKTGTPTVVLLITGKPTAEPWLKDNVNAILNAFYPGEQSGTAIANILFGKTNPSGRLPISFPTSVGSLPAFYNYPKSGRPTDPGQIYANGTMDFGYQYILGTPVPLWYFGHGKSYTTFEYSNLKLSKTKVHGGKDTVVSVEVTVKNTGEMDGKEVVQVYVDDVISSVVVPNKALKGFKKVSIEAGKQQKVKIAIKLEDLQVWNYDNEWELEKGDFNVFVGGSYADLNLNATFTVV</sequence>
<dbReference type="InParanoid" id="A0A1X2HFP3"/>
<keyword evidence="9" id="KW-1185">Reference proteome</keyword>
<evidence type="ECO:0000256" key="3">
    <source>
        <dbReference type="ARBA" id="ARBA00012744"/>
    </source>
</evidence>
<dbReference type="FunFam" id="3.40.50.1700:FF:000009">
    <property type="entry name" value="Periplasmic beta-glucosidase"/>
    <property type="match status" value="1"/>
</dbReference>
<dbReference type="STRING" id="13706.A0A1X2HFP3"/>
<comment type="similarity">
    <text evidence="2">Belongs to the glycosyl hydrolase 3 family.</text>
</comment>
<dbReference type="FunFam" id="2.60.40.10:FF:000495">
    <property type="entry name" value="Periplasmic beta-glucosidase"/>
    <property type="match status" value="1"/>
</dbReference>
<evidence type="ECO:0000256" key="6">
    <source>
        <dbReference type="SAM" id="SignalP"/>
    </source>
</evidence>
<dbReference type="InterPro" id="IPR036881">
    <property type="entry name" value="Glyco_hydro_3_C_sf"/>
</dbReference>
<evidence type="ECO:0000256" key="1">
    <source>
        <dbReference type="ARBA" id="ARBA00000448"/>
    </source>
</evidence>
<dbReference type="AlphaFoldDB" id="A0A1X2HFP3"/>
<keyword evidence="6" id="KW-0732">Signal</keyword>
<dbReference type="Gene3D" id="3.20.20.300">
    <property type="entry name" value="Glycoside hydrolase, family 3, N-terminal domain"/>
    <property type="match status" value="1"/>
</dbReference>
<dbReference type="OrthoDB" id="416222at2759"/>
<keyword evidence="4 8" id="KW-0378">Hydrolase</keyword>
<feature type="signal peptide" evidence="6">
    <location>
        <begin position="1"/>
        <end position="25"/>
    </location>
</feature>
<dbReference type="Pfam" id="PF01915">
    <property type="entry name" value="Glyco_hydro_3_C"/>
    <property type="match status" value="1"/>
</dbReference>
<protein>
    <recommendedName>
        <fullName evidence="3">beta-glucosidase</fullName>
        <ecNumber evidence="3">3.2.1.21</ecNumber>
    </recommendedName>
</protein>
<dbReference type="InterPro" id="IPR001764">
    <property type="entry name" value="Glyco_hydro_3_N"/>
</dbReference>
<comment type="caution">
    <text evidence="8">The sequence shown here is derived from an EMBL/GenBank/DDBJ whole genome shotgun (WGS) entry which is preliminary data.</text>
</comment>
<dbReference type="InterPro" id="IPR036962">
    <property type="entry name" value="Glyco_hydro_3_N_sf"/>
</dbReference>
<dbReference type="GO" id="GO:0005975">
    <property type="term" value="P:carbohydrate metabolic process"/>
    <property type="evidence" value="ECO:0007669"/>
    <property type="project" value="InterPro"/>
</dbReference>
<dbReference type="PANTHER" id="PTHR42715:SF10">
    <property type="entry name" value="BETA-GLUCOSIDASE"/>
    <property type="match status" value="1"/>
</dbReference>
<dbReference type="OMA" id="MSAYHSY"/>
<dbReference type="Gene3D" id="2.60.40.10">
    <property type="entry name" value="Immunoglobulins"/>
    <property type="match status" value="1"/>
</dbReference>
<evidence type="ECO:0000256" key="5">
    <source>
        <dbReference type="ARBA" id="ARBA00023295"/>
    </source>
</evidence>